<name>A0A1G1SXN1_9BACT</name>
<accession>A0A1G1SXN1</accession>
<dbReference type="SUPFAM" id="SSF141694">
    <property type="entry name" value="AF2212/PG0164-like"/>
    <property type="match status" value="1"/>
</dbReference>
<keyword evidence="2" id="KW-1185">Reference proteome</keyword>
<dbReference type="AlphaFoldDB" id="A0A1G1SXN1"/>
<gene>
    <name evidence="1" type="ORF">BEN47_03595</name>
</gene>
<reference evidence="1 2" key="1">
    <citation type="submission" date="2016-08" db="EMBL/GenBank/DDBJ databases">
        <title>Hymenobacter coccineus sp. nov., Hymenobacter lapidarius sp. nov. and Hymenobacter glacialis sp. nov., isolated from Antarctic soil.</title>
        <authorList>
            <person name="Sedlacek I."/>
            <person name="Kralova S."/>
            <person name="Kyrova K."/>
            <person name="Maslanova I."/>
            <person name="Stankova E."/>
            <person name="Vrbovska V."/>
            <person name="Nemec M."/>
            <person name="Bartak M."/>
            <person name="Svec P."/>
            <person name="Busse H.-J."/>
            <person name="Pantucek R."/>
        </authorList>
    </citation>
    <scope>NUCLEOTIDE SEQUENCE [LARGE SCALE GENOMIC DNA]</scope>
    <source>
        <strain evidence="1 2">CCM 8643</strain>
    </source>
</reference>
<dbReference type="Proteomes" id="UP000176294">
    <property type="component" value="Unassembled WGS sequence"/>
</dbReference>
<protein>
    <recommendedName>
        <fullName evidence="3">DUF1905 domain-containing protein</fullName>
    </recommendedName>
</protein>
<dbReference type="Gene3D" id="2.40.30.100">
    <property type="entry name" value="AF2212/PG0164-like"/>
    <property type="match status" value="1"/>
</dbReference>
<dbReference type="EMBL" id="MDZB01000131">
    <property type="protein sequence ID" value="OGX83386.1"/>
    <property type="molecule type" value="Genomic_DNA"/>
</dbReference>
<comment type="caution">
    <text evidence="1">The sequence shown here is derived from an EMBL/GenBank/DDBJ whole genome shotgun (WGS) entry which is preliminary data.</text>
</comment>
<evidence type="ECO:0000313" key="1">
    <source>
        <dbReference type="EMBL" id="OGX83386.1"/>
    </source>
</evidence>
<organism evidence="1 2">
    <name type="scientific">Hymenobacter lapidarius</name>
    <dbReference type="NCBI Taxonomy" id="1908237"/>
    <lineage>
        <taxon>Bacteria</taxon>
        <taxon>Pseudomonadati</taxon>
        <taxon>Bacteroidota</taxon>
        <taxon>Cytophagia</taxon>
        <taxon>Cytophagales</taxon>
        <taxon>Hymenobacteraceae</taxon>
        <taxon>Hymenobacter</taxon>
    </lineage>
</organism>
<dbReference type="STRING" id="1908237.BEN47_03595"/>
<sequence length="161" mass="17427">MLELFNAQVILVKFPGKGGWTYAPVGELPFKPKTHFGVLKVRGRLDEVALDGAHLMPMGKGARFLPVNAALRKKLGKQAGDTVHLQLFAVEEPTAMTVSLDDFVECLADAPAAFHRFEALAPAQQRQWLGWVAAADTEEQQVARVETAVLLLAEGGKVPLG</sequence>
<dbReference type="RefSeq" id="WP_070729317.1">
    <property type="nucleotide sequence ID" value="NZ_MDZB01000131.1"/>
</dbReference>
<evidence type="ECO:0000313" key="2">
    <source>
        <dbReference type="Proteomes" id="UP000176294"/>
    </source>
</evidence>
<dbReference type="InterPro" id="IPR037079">
    <property type="entry name" value="AF2212/PG0164-like_sf"/>
</dbReference>
<dbReference type="Pfam" id="PF08922">
    <property type="entry name" value="DUF1905"/>
    <property type="match status" value="1"/>
</dbReference>
<proteinExistence type="predicted"/>
<evidence type="ECO:0008006" key="3">
    <source>
        <dbReference type="Google" id="ProtNLM"/>
    </source>
</evidence>
<dbReference type="OrthoDB" id="8246703at2"/>
<dbReference type="Pfam" id="PF13376">
    <property type="entry name" value="OmdA"/>
    <property type="match status" value="1"/>
</dbReference>
<dbReference type="InterPro" id="IPR015018">
    <property type="entry name" value="DUF1905"/>
</dbReference>